<accession>A0ACD1IIX3</accession>
<keyword evidence="1" id="KW-0808">Transferase</keyword>
<proteinExistence type="predicted"/>
<name>A0ACD1IIX3_9EURO</name>
<protein>
    <submittedName>
        <fullName evidence="1">S-adenosyl-L-methionine-dependent methyltransferase</fullName>
    </submittedName>
</protein>
<organism evidence="1 2">
    <name type="scientific">Aspergillus costaricaensis CBS 115574</name>
    <dbReference type="NCBI Taxonomy" id="1448317"/>
    <lineage>
        <taxon>Eukaryota</taxon>
        <taxon>Fungi</taxon>
        <taxon>Dikarya</taxon>
        <taxon>Ascomycota</taxon>
        <taxon>Pezizomycotina</taxon>
        <taxon>Eurotiomycetes</taxon>
        <taxon>Eurotiomycetidae</taxon>
        <taxon>Eurotiales</taxon>
        <taxon>Aspergillaceae</taxon>
        <taxon>Aspergillus</taxon>
        <taxon>Aspergillus subgen. Circumdati</taxon>
    </lineage>
</organism>
<dbReference type="EMBL" id="KZ824545">
    <property type="protein sequence ID" value="RAK90253.1"/>
    <property type="molecule type" value="Genomic_DNA"/>
</dbReference>
<dbReference type="Proteomes" id="UP000249748">
    <property type="component" value="Unassembled WGS sequence"/>
</dbReference>
<keyword evidence="1" id="KW-0489">Methyltransferase</keyword>
<sequence>MMTSEIGRLVSIISRAAATLEVSLTGRSDLPEASAFGSGSKEVLAAKADAIDACMELLDQLQGPSKCMIPLWNGASLQAISRHHIANHVPMHGEISYQDLARASGVPVNELKQYVRFAIVHHRLFLEKRRGYVAHSAGSRSLQENPGAVAGVSQLDEWYSAFSRTVDAMDQFPGHKPNETGYALSHGNQSIFDYLSDRPAKAKQFADAMQFYTVAIPEASPSFLLQGYPWGDLPRGSVVVDVGGSDGHVGRLIAQHYQHINVVVQDLEYAAADFQAAAKEDRNIRFDVHDFFSPQTVVADVYLFRWVLMNWADEYVVQILQQLVPSLRPGAKVLVNESLCPESGSLPLAMERYIRWIDLLMLGVYKSRLRDEEDWVVLFKQADAGFDSIQCSMVPGSAMGIVQAIWRGN</sequence>
<evidence type="ECO:0000313" key="1">
    <source>
        <dbReference type="EMBL" id="RAK90253.1"/>
    </source>
</evidence>
<gene>
    <name evidence="1" type="ORF">BO79DRAFT_262925</name>
</gene>
<reference evidence="1" key="1">
    <citation type="submission" date="2018-02" db="EMBL/GenBank/DDBJ databases">
        <title>The genomes of Aspergillus section Nigri reveals drivers in fungal speciation.</title>
        <authorList>
            <consortium name="DOE Joint Genome Institute"/>
            <person name="Vesth T.C."/>
            <person name="Nybo J."/>
            <person name="Theobald S."/>
            <person name="Brandl J."/>
            <person name="Frisvad J.C."/>
            <person name="Nielsen K.F."/>
            <person name="Lyhne E.K."/>
            <person name="Kogle M.E."/>
            <person name="Kuo A."/>
            <person name="Riley R."/>
            <person name="Clum A."/>
            <person name="Nolan M."/>
            <person name="Lipzen A."/>
            <person name="Salamov A."/>
            <person name="Henrissat B."/>
            <person name="Wiebenga A."/>
            <person name="De vries R.P."/>
            <person name="Grigoriev I.V."/>
            <person name="Mortensen U.H."/>
            <person name="Andersen M.R."/>
            <person name="Baker S.E."/>
        </authorList>
    </citation>
    <scope>NUCLEOTIDE SEQUENCE</scope>
    <source>
        <strain evidence="1">CBS 115574</strain>
    </source>
</reference>
<keyword evidence="2" id="KW-1185">Reference proteome</keyword>
<evidence type="ECO:0000313" key="2">
    <source>
        <dbReference type="Proteomes" id="UP000249748"/>
    </source>
</evidence>